<keyword evidence="1" id="KW-0732">Signal</keyword>
<organism evidence="2 3">
    <name type="scientific">Paramecium sonneborni</name>
    <dbReference type="NCBI Taxonomy" id="65129"/>
    <lineage>
        <taxon>Eukaryota</taxon>
        <taxon>Sar</taxon>
        <taxon>Alveolata</taxon>
        <taxon>Ciliophora</taxon>
        <taxon>Intramacronucleata</taxon>
        <taxon>Oligohymenophorea</taxon>
        <taxon>Peniculida</taxon>
        <taxon>Parameciidae</taxon>
        <taxon>Paramecium</taxon>
    </lineage>
</organism>
<reference evidence="2" key="1">
    <citation type="submission" date="2021-01" db="EMBL/GenBank/DDBJ databases">
        <authorList>
            <consortium name="Genoscope - CEA"/>
            <person name="William W."/>
        </authorList>
    </citation>
    <scope>NUCLEOTIDE SEQUENCE</scope>
</reference>
<feature type="chain" id="PRO_5035780148" description="Transmembrane protein" evidence="1">
    <location>
        <begin position="19"/>
        <end position="382"/>
    </location>
</feature>
<accession>A0A8S1RAV4</accession>
<evidence type="ECO:0008006" key="4">
    <source>
        <dbReference type="Google" id="ProtNLM"/>
    </source>
</evidence>
<dbReference type="AlphaFoldDB" id="A0A8S1RAV4"/>
<proteinExistence type="predicted"/>
<sequence length="382" mass="43075">MKIITLLSVLFVIGSNQRLPIGSSECSIYLAKFGTANNVDGSGATKLAFSGDVQFENGIDVKVSLRYSDVDLFSNLTYYGFVKEDGKPQESTCLDLKLYKYTSNSYSDAIEIKNFAITSSNSTQKQWRYYHFTIPGTQLNTSLVFTQNSNQFLYKGYYAIAYYAANTDQLQYTFYFEFSMIINREGEGFTAFKPLSRKATSTCDPNKECVTQDDTILKWCKDFSCTNYETPDLHYNDTFVIQQIFYSGDMTVYYLTETEVWFVGDGLLQQATKLTLNNTTPGQVIIQLQAEVAWNNVSIQVSSILSSTQSGQRRLLTQTSFDTFSGKTSILTCIKAQDQKICPSCEQECEINGFAHDGCPECQSFLQINEFILLAILLAFTI</sequence>
<evidence type="ECO:0000313" key="2">
    <source>
        <dbReference type="EMBL" id="CAD8124867.1"/>
    </source>
</evidence>
<evidence type="ECO:0000256" key="1">
    <source>
        <dbReference type="SAM" id="SignalP"/>
    </source>
</evidence>
<name>A0A8S1RAV4_9CILI</name>
<evidence type="ECO:0000313" key="3">
    <source>
        <dbReference type="Proteomes" id="UP000692954"/>
    </source>
</evidence>
<comment type="caution">
    <text evidence="2">The sequence shown here is derived from an EMBL/GenBank/DDBJ whole genome shotgun (WGS) entry which is preliminary data.</text>
</comment>
<gene>
    <name evidence="2" type="ORF">PSON_ATCC_30995.1.T1540078</name>
</gene>
<feature type="signal peptide" evidence="1">
    <location>
        <begin position="1"/>
        <end position="18"/>
    </location>
</feature>
<keyword evidence="3" id="KW-1185">Reference proteome</keyword>
<dbReference type="Proteomes" id="UP000692954">
    <property type="component" value="Unassembled WGS sequence"/>
</dbReference>
<protein>
    <recommendedName>
        <fullName evidence="4">Transmembrane protein</fullName>
    </recommendedName>
</protein>
<dbReference type="EMBL" id="CAJJDN010000154">
    <property type="protein sequence ID" value="CAD8124867.1"/>
    <property type="molecule type" value="Genomic_DNA"/>
</dbReference>
<dbReference type="OrthoDB" id="299044at2759"/>